<accession>A0A5N7AJA6</accession>
<reference evidence="1 2" key="1">
    <citation type="submission" date="2019-04" db="EMBL/GenBank/DDBJ databases">
        <title>Friends and foes A comparative genomics studyof 23 Aspergillus species from section Flavi.</title>
        <authorList>
            <consortium name="DOE Joint Genome Institute"/>
            <person name="Kjaerbolling I."/>
            <person name="Vesth T."/>
            <person name="Frisvad J.C."/>
            <person name="Nybo J.L."/>
            <person name="Theobald S."/>
            <person name="Kildgaard S."/>
            <person name="Isbrandt T."/>
            <person name="Kuo A."/>
            <person name="Sato A."/>
            <person name="Lyhne E.K."/>
            <person name="Kogle M.E."/>
            <person name="Wiebenga A."/>
            <person name="Kun R.S."/>
            <person name="Lubbers R.J."/>
            <person name="Makela M.R."/>
            <person name="Barry K."/>
            <person name="Chovatia M."/>
            <person name="Clum A."/>
            <person name="Daum C."/>
            <person name="Haridas S."/>
            <person name="He G."/>
            <person name="LaButti K."/>
            <person name="Lipzen A."/>
            <person name="Mondo S."/>
            <person name="Riley R."/>
            <person name="Salamov A."/>
            <person name="Simmons B.A."/>
            <person name="Magnuson J.K."/>
            <person name="Henrissat B."/>
            <person name="Mortensen U.H."/>
            <person name="Larsen T.O."/>
            <person name="Devries R.P."/>
            <person name="Grigoriev I.V."/>
            <person name="Machida M."/>
            <person name="Baker S.E."/>
            <person name="Andersen M.R."/>
        </authorList>
    </citation>
    <scope>NUCLEOTIDE SEQUENCE [LARGE SCALE GENOMIC DNA]</scope>
    <source>
        <strain evidence="1 2">CBS 763.97</strain>
    </source>
</reference>
<evidence type="ECO:0000313" key="1">
    <source>
        <dbReference type="EMBL" id="KAE8369984.1"/>
    </source>
</evidence>
<sequence>MSCCACYDIFMTRIVISRHTTMTAIDEIHHQLPRIERFGPGLIGVFVGGTSGTPLFKCHMSFHGLAQV</sequence>
<dbReference type="AlphaFoldDB" id="A0A5N7AJA6"/>
<organism evidence="1 2">
    <name type="scientific">Aspergillus caelatus</name>
    <dbReference type="NCBI Taxonomy" id="61420"/>
    <lineage>
        <taxon>Eukaryota</taxon>
        <taxon>Fungi</taxon>
        <taxon>Dikarya</taxon>
        <taxon>Ascomycota</taxon>
        <taxon>Pezizomycotina</taxon>
        <taxon>Eurotiomycetes</taxon>
        <taxon>Eurotiomycetidae</taxon>
        <taxon>Eurotiales</taxon>
        <taxon>Aspergillaceae</taxon>
        <taxon>Aspergillus</taxon>
        <taxon>Aspergillus subgen. Circumdati</taxon>
    </lineage>
</organism>
<name>A0A5N7AJA6_9EURO</name>
<proteinExistence type="predicted"/>
<gene>
    <name evidence="1" type="ORF">BDV27DRAFT_120159</name>
</gene>
<keyword evidence="2" id="KW-1185">Reference proteome</keyword>
<dbReference type="RefSeq" id="XP_031933065.1">
    <property type="nucleotide sequence ID" value="XM_032065037.1"/>
</dbReference>
<dbReference type="GeneID" id="43649483"/>
<evidence type="ECO:0000313" key="2">
    <source>
        <dbReference type="Proteomes" id="UP000326268"/>
    </source>
</evidence>
<dbReference type="EMBL" id="ML737569">
    <property type="protein sequence ID" value="KAE8369984.1"/>
    <property type="molecule type" value="Genomic_DNA"/>
</dbReference>
<dbReference type="Proteomes" id="UP000326268">
    <property type="component" value="Unassembled WGS sequence"/>
</dbReference>
<protein>
    <submittedName>
        <fullName evidence="1">Uncharacterized protein</fullName>
    </submittedName>
</protein>